<dbReference type="AlphaFoldDB" id="A0A1I1G6G5"/>
<evidence type="ECO:0000313" key="2">
    <source>
        <dbReference type="Proteomes" id="UP000199514"/>
    </source>
</evidence>
<proteinExistence type="predicted"/>
<name>A0A1I1G6G5_9BACT</name>
<sequence>MAFVFLCQCSPKETITDEKYKTLSEYFSQKHDVRISPAIKRIFVLTEKECVGCNARFSRLISSNINDTSSIVLVAASGTAVDISIFTDQPTQNVYFDEEAPETNPLFAHTQAIFLKNQAVDTIVAIKAAELQQQFDFIKNRK</sequence>
<reference evidence="1 2" key="1">
    <citation type="submission" date="2016-10" db="EMBL/GenBank/DDBJ databases">
        <authorList>
            <person name="de Groot N.N."/>
        </authorList>
    </citation>
    <scope>NUCLEOTIDE SEQUENCE [LARGE SCALE GENOMIC DNA]</scope>
    <source>
        <strain evidence="1 2">DSM 6793</strain>
    </source>
</reference>
<accession>A0A1I1G6G5</accession>
<gene>
    <name evidence="1" type="ORF">SAMN05421780_102475</name>
</gene>
<organism evidence="1 2">
    <name type="scientific">Flexibacter flexilis DSM 6793</name>
    <dbReference type="NCBI Taxonomy" id="927664"/>
    <lineage>
        <taxon>Bacteria</taxon>
        <taxon>Pseudomonadati</taxon>
        <taxon>Bacteroidota</taxon>
        <taxon>Cytophagia</taxon>
        <taxon>Cytophagales</taxon>
        <taxon>Flexibacteraceae</taxon>
        <taxon>Flexibacter</taxon>
    </lineage>
</organism>
<evidence type="ECO:0000313" key="1">
    <source>
        <dbReference type="EMBL" id="SFC07317.1"/>
    </source>
</evidence>
<dbReference type="Proteomes" id="UP000199514">
    <property type="component" value="Unassembled WGS sequence"/>
</dbReference>
<keyword evidence="2" id="KW-1185">Reference proteome</keyword>
<dbReference type="EMBL" id="FOLE01000002">
    <property type="protein sequence ID" value="SFC07317.1"/>
    <property type="molecule type" value="Genomic_DNA"/>
</dbReference>
<protein>
    <submittedName>
        <fullName evidence="1">Uncharacterized protein</fullName>
    </submittedName>
</protein>